<accession>A0A0L8V2H5</accession>
<name>A0A0L8V2H5_9BACT</name>
<dbReference type="EMBL" id="LGIA01000219">
    <property type="protein sequence ID" value="KOH42626.1"/>
    <property type="molecule type" value="Genomic_DNA"/>
</dbReference>
<dbReference type="Proteomes" id="UP000036958">
    <property type="component" value="Unassembled WGS sequence"/>
</dbReference>
<sequence length="38" mass="4046">MEWTDFSCRAVQPGFGVKPSEKATGFAGAASRIKEVVS</sequence>
<reference evidence="2" key="1">
    <citation type="submission" date="2015-07" db="EMBL/GenBank/DDBJ databases">
        <title>Genome sequencing of Sunxiuqinia dokdonensis strain SK.</title>
        <authorList>
            <person name="Ahn S."/>
            <person name="Kim B.-C."/>
        </authorList>
    </citation>
    <scope>NUCLEOTIDE SEQUENCE [LARGE SCALE GENOMIC DNA]</scope>
    <source>
        <strain evidence="2">SK</strain>
    </source>
</reference>
<gene>
    <name evidence="1" type="ORF">NC99_45550</name>
</gene>
<dbReference type="AlphaFoldDB" id="A0A0L8V2H5"/>
<protein>
    <submittedName>
        <fullName evidence="1">Uncharacterized protein</fullName>
    </submittedName>
</protein>
<proteinExistence type="predicted"/>
<keyword evidence="2" id="KW-1185">Reference proteome</keyword>
<organism evidence="1 2">
    <name type="scientific">Sunxiuqinia dokdonensis</name>
    <dbReference type="NCBI Taxonomy" id="1409788"/>
    <lineage>
        <taxon>Bacteria</taxon>
        <taxon>Pseudomonadati</taxon>
        <taxon>Bacteroidota</taxon>
        <taxon>Bacteroidia</taxon>
        <taxon>Marinilabiliales</taxon>
        <taxon>Prolixibacteraceae</taxon>
        <taxon>Sunxiuqinia</taxon>
    </lineage>
</organism>
<evidence type="ECO:0000313" key="1">
    <source>
        <dbReference type="EMBL" id="KOH42626.1"/>
    </source>
</evidence>
<comment type="caution">
    <text evidence="1">The sequence shown here is derived from an EMBL/GenBank/DDBJ whole genome shotgun (WGS) entry which is preliminary data.</text>
</comment>
<evidence type="ECO:0000313" key="2">
    <source>
        <dbReference type="Proteomes" id="UP000036958"/>
    </source>
</evidence>